<dbReference type="OrthoDB" id="9792626at2"/>
<dbReference type="Pfam" id="PF00903">
    <property type="entry name" value="Glyoxalase"/>
    <property type="match status" value="1"/>
</dbReference>
<sequence>MSFHDNQSIQVTNITLNVADLKKMTTFYTQILGLAIKSETNTVVTFNIGSNGHTLTLQEINNGRRPSIRESGLFHIALLLPNRQDLGNFLHHAASLGVQIGGGDHLVSEALYFADPEGNGIEIYDDRPKENWLWEDNKVKMDTLGVDVDDLVAQRSETGWQGMPDNAKIGHLHLKAVNLDESEDFYINKLGLEHISDFPQALFMSMNHYHHHIAINTWQSNIVRQDNDSSLGLSKVSIYKPNADREQFVGPEGFEIIIHSNENLVADKN</sequence>
<name>A0A418III9_9STAP</name>
<keyword evidence="3" id="KW-1185">Reference proteome</keyword>
<dbReference type="PROSITE" id="PS51819">
    <property type="entry name" value="VOC"/>
    <property type="match status" value="1"/>
</dbReference>
<evidence type="ECO:0000313" key="2">
    <source>
        <dbReference type="EMBL" id="RIN02646.1"/>
    </source>
</evidence>
<dbReference type="PANTHER" id="PTHR43279:SF1">
    <property type="entry name" value="CATECHOL-2,3-DIOXYGENASE"/>
    <property type="match status" value="1"/>
</dbReference>
<dbReference type="AlphaFoldDB" id="A0A418III9"/>
<dbReference type="PANTHER" id="PTHR43279">
    <property type="entry name" value="CATECHOL-2,3-DIOXYGENASE"/>
    <property type="match status" value="1"/>
</dbReference>
<dbReference type="EMBL" id="QXUF01000008">
    <property type="protein sequence ID" value="RIN02646.1"/>
    <property type="molecule type" value="Genomic_DNA"/>
</dbReference>
<dbReference type="RefSeq" id="WP_119605112.1">
    <property type="nucleotide sequence ID" value="NZ_QXUF01000008.1"/>
</dbReference>
<dbReference type="InterPro" id="IPR029068">
    <property type="entry name" value="Glyas_Bleomycin-R_OHBP_Dase"/>
</dbReference>
<organism evidence="2 3">
    <name type="scientific">Staphylococcus shinii</name>
    <dbReference type="NCBI Taxonomy" id="2912228"/>
    <lineage>
        <taxon>Bacteria</taxon>
        <taxon>Bacillati</taxon>
        <taxon>Bacillota</taxon>
        <taxon>Bacilli</taxon>
        <taxon>Bacillales</taxon>
        <taxon>Staphylococcaceae</taxon>
        <taxon>Staphylococcus</taxon>
    </lineage>
</organism>
<evidence type="ECO:0000313" key="3">
    <source>
        <dbReference type="Proteomes" id="UP000286317"/>
    </source>
</evidence>
<gene>
    <name evidence="2" type="ORF">BU112_02035</name>
</gene>
<accession>A0A418III9</accession>
<dbReference type="Proteomes" id="UP000286317">
    <property type="component" value="Unassembled WGS sequence"/>
</dbReference>
<feature type="domain" description="VOC" evidence="1">
    <location>
        <begin position="10"/>
        <end position="126"/>
    </location>
</feature>
<reference evidence="2 3" key="1">
    <citation type="journal article" date="2016" name="Front. Microbiol.">
        <title>Comprehensive Phylogenetic Analysis of Bovine Non-aureus Staphylococci Species Based on Whole-Genome Sequencing.</title>
        <authorList>
            <person name="Naushad S."/>
            <person name="Barkema H.W."/>
            <person name="Luby C."/>
            <person name="Condas L.A."/>
            <person name="Nobrega D.B."/>
            <person name="Carson D.A."/>
            <person name="De Buck J."/>
        </authorList>
    </citation>
    <scope>NUCLEOTIDE SEQUENCE [LARGE SCALE GENOMIC DNA]</scope>
    <source>
        <strain evidence="2 3">SNUC 4554</strain>
    </source>
</reference>
<dbReference type="SUPFAM" id="SSF54593">
    <property type="entry name" value="Glyoxalase/Bleomycin resistance protein/Dihydroxybiphenyl dioxygenase"/>
    <property type="match status" value="2"/>
</dbReference>
<comment type="caution">
    <text evidence="2">The sequence shown here is derived from an EMBL/GenBank/DDBJ whole genome shotgun (WGS) entry which is preliminary data.</text>
</comment>
<protein>
    <submittedName>
        <fullName evidence="2">VOC family protein</fullName>
    </submittedName>
</protein>
<proteinExistence type="predicted"/>
<dbReference type="InterPro" id="IPR037523">
    <property type="entry name" value="VOC_core"/>
</dbReference>
<dbReference type="Gene3D" id="3.10.180.10">
    <property type="entry name" value="2,3-Dihydroxybiphenyl 1,2-Dioxygenase, domain 1"/>
    <property type="match status" value="2"/>
</dbReference>
<dbReference type="InterPro" id="IPR004360">
    <property type="entry name" value="Glyas_Fos-R_dOase_dom"/>
</dbReference>
<evidence type="ECO:0000259" key="1">
    <source>
        <dbReference type="PROSITE" id="PS51819"/>
    </source>
</evidence>